<evidence type="ECO:0000313" key="1">
    <source>
        <dbReference type="EMBL" id="ADB49728.1"/>
    </source>
</evidence>
<accession>D3FEQ4</accession>
<dbReference type="HOGENOM" id="CLU_725045_0_0_11"/>
<organism evidence="1 2">
    <name type="scientific">Conexibacter woesei (strain DSM 14684 / CCUG 47730 / CIP 108061 / JCM 11494 / NBRC 100937 / ID131577)</name>
    <dbReference type="NCBI Taxonomy" id="469383"/>
    <lineage>
        <taxon>Bacteria</taxon>
        <taxon>Bacillati</taxon>
        <taxon>Actinomycetota</taxon>
        <taxon>Thermoleophilia</taxon>
        <taxon>Solirubrobacterales</taxon>
        <taxon>Conexibacteraceae</taxon>
        <taxon>Conexibacter</taxon>
    </lineage>
</organism>
<proteinExistence type="predicted"/>
<reference evidence="2" key="2">
    <citation type="submission" date="2010-01" db="EMBL/GenBank/DDBJ databases">
        <title>The complete genome of Conexibacter woesei DSM 14684.</title>
        <authorList>
            <consortium name="US DOE Joint Genome Institute (JGI-PGF)"/>
            <person name="Lucas S."/>
            <person name="Copeland A."/>
            <person name="Lapidus A."/>
            <person name="Glavina del Rio T."/>
            <person name="Dalin E."/>
            <person name="Tice H."/>
            <person name="Bruce D."/>
            <person name="Goodwin L."/>
            <person name="Pitluck S."/>
            <person name="Kyrpides N."/>
            <person name="Mavromatis K."/>
            <person name="Ivanova N."/>
            <person name="Mikhailova N."/>
            <person name="Chertkov O."/>
            <person name="Brettin T."/>
            <person name="Detter J.C."/>
            <person name="Han C."/>
            <person name="Larimer F."/>
            <person name="Land M."/>
            <person name="Hauser L."/>
            <person name="Markowitz V."/>
            <person name="Cheng J.-F."/>
            <person name="Hugenholtz P."/>
            <person name="Woyke T."/>
            <person name="Wu D."/>
            <person name="Pukall R."/>
            <person name="Steenblock K."/>
            <person name="Schneider S."/>
            <person name="Klenk H.-P."/>
            <person name="Eisen J.A."/>
        </authorList>
    </citation>
    <scope>NUCLEOTIDE SEQUENCE [LARGE SCALE GENOMIC DNA]</scope>
    <source>
        <strain evidence="2">DSM 14684 / CIP 108061 / JCM 11494 / NBRC 100937 / ID131577</strain>
    </source>
</reference>
<dbReference type="Proteomes" id="UP000008229">
    <property type="component" value="Chromosome"/>
</dbReference>
<name>D3FEQ4_CONWI</name>
<evidence type="ECO:0000313" key="2">
    <source>
        <dbReference type="Proteomes" id="UP000008229"/>
    </source>
</evidence>
<reference evidence="1 2" key="1">
    <citation type="journal article" date="2010" name="Stand. Genomic Sci.">
        <title>Complete genome sequence of Conexibacter woesei type strain (ID131577).</title>
        <authorList>
            <person name="Pukall R."/>
            <person name="Lapidus A."/>
            <person name="Glavina Del Rio T."/>
            <person name="Copeland A."/>
            <person name="Tice H."/>
            <person name="Cheng J.-F."/>
            <person name="Lucas S."/>
            <person name="Chen F."/>
            <person name="Nolan M."/>
            <person name="Bruce D."/>
            <person name="Goodwin L."/>
            <person name="Pitluck S."/>
            <person name="Mavromatis K."/>
            <person name="Ivanova N."/>
            <person name="Ovchinnikova G."/>
            <person name="Pati A."/>
            <person name="Chen A."/>
            <person name="Palaniappan K."/>
            <person name="Land M."/>
            <person name="Hauser L."/>
            <person name="Chang Y.-J."/>
            <person name="Jeffries C.D."/>
            <person name="Chain P."/>
            <person name="Meincke L."/>
            <person name="Sims D."/>
            <person name="Brettin T."/>
            <person name="Detter J.C."/>
            <person name="Rohde M."/>
            <person name="Goeker M."/>
            <person name="Bristow J."/>
            <person name="Eisen J.A."/>
            <person name="Markowitz V."/>
            <person name="Kyrpides N.C."/>
            <person name="Klenk H.-P."/>
            <person name="Hugenholtz P."/>
        </authorList>
    </citation>
    <scope>NUCLEOTIDE SEQUENCE [LARGE SCALE GENOMIC DNA]</scope>
    <source>
        <strain evidence="2">DSM 14684 / CIP 108061 / JCM 11494 / NBRC 100937 / ID131577</strain>
    </source>
</reference>
<sequence precursor="true">MTSTTTKRTAAAVAGTVGAGLVARRLLRSDQARFARMTGSSIAAPDAAGWVTDFLNAAYYAREPAERDVDDLRLAFAIVTTRWHRLGGRRLRAHDMFAFHKAFGRRRLSVARGSRGTLDRPQLFNGASNLLGDWFPAAYADDARRGWGIAFETAAEKAAYVPEKRLELAKLGELTPAAKPQAEQVWHTYAPVAVPDADAIVAALTQPETWPDYATAIGRFTPLRSGGLANQTFEIEVVAQPVEKAPIFTRGYVTITRLLTHADPEPLRAYVAELNEGMARIGRDEPQPVPDDATPLVAFDLTTHAGHFMGRGNNRLLLYTHGGTAYVRAAGTWDEMPWHLDKAYQYAGEEAQHTFWGEGAAEDSLLHQLAIHAASHAGTPT</sequence>
<keyword evidence="2" id="KW-1185">Reference proteome</keyword>
<dbReference type="RefSeq" id="WP_012932779.1">
    <property type="nucleotide sequence ID" value="NC_013739.1"/>
</dbReference>
<dbReference type="OrthoDB" id="4823586at2"/>
<dbReference type="AlphaFoldDB" id="D3FEQ4"/>
<dbReference type="EMBL" id="CP001854">
    <property type="protein sequence ID" value="ADB49728.1"/>
    <property type="molecule type" value="Genomic_DNA"/>
</dbReference>
<gene>
    <name evidence="1" type="ordered locus">Cwoe_1299</name>
</gene>
<protein>
    <submittedName>
        <fullName evidence="1">Uncharacterized protein</fullName>
    </submittedName>
</protein>
<dbReference type="KEGG" id="cwo:Cwoe_1299"/>
<dbReference type="STRING" id="469383.Cwoe_1299"/>